<proteinExistence type="predicted"/>
<evidence type="ECO:0000313" key="1">
    <source>
        <dbReference type="EMBL" id="RMR52830.1"/>
    </source>
</evidence>
<comment type="caution">
    <text evidence="1">The sequence shown here is derived from an EMBL/GenBank/DDBJ whole genome shotgun (WGS) entry which is preliminary data.</text>
</comment>
<dbReference type="InterPro" id="IPR010352">
    <property type="entry name" value="DUF945"/>
</dbReference>
<sequence length="494" mass="53004">MNKSAGIAVGVIVVAGALASAGAWYTGNQLEGVLNESIRTANQELKESLEGTDNSITLQLVSLERHFFSSTAHYRVDLQGPDLSRDGQDPQFLFVDNIEHGPIPLSRLKALKLMPVMAQSNFEMEKSTSSEKWFAMSGDKTPLKGQASIGYDRSTSGWLKVSPLEMVDADGTFKFSGLDINAEASADAEKLKVTGTLDSLQLNVASKEGPVSIDIKGLTFDTGGTKGQSGLYLGHSNLKIDNVGFQVVGKQPVLIKDFVNTNLAQEEGGNLAMQINYDLGMISYSGKDIGSSHLGFRLSGFNALSTKTLYQFYQEQVLPQQQAAAQAKLPFQLKLSPADEQLMKSELSKFLAGKPHIELEKLSLKTANGESHMSIAVDLTDPGSIDQPGSDTVIKTISQLKARVLLSKPMINDVATLQAGFDGQTDAQAIADQAAAASDMLSAMATMLQLAKIEGNNIVSDLHYANGMVDFNGQKMTLQQFLATVMVKVGALSQ</sequence>
<accession>A0A3M4VLV6</accession>
<protein>
    <recommendedName>
        <fullName evidence="3">GTP-binding protein</fullName>
    </recommendedName>
</protein>
<dbReference type="Proteomes" id="UP000278332">
    <property type="component" value="Unassembled WGS sequence"/>
</dbReference>
<dbReference type="Pfam" id="PF06097">
    <property type="entry name" value="DUF945"/>
    <property type="match status" value="1"/>
</dbReference>
<gene>
    <name evidence="1" type="ORF">ALP84_01592</name>
</gene>
<dbReference type="AlphaFoldDB" id="A0A3M4VLV6"/>
<reference evidence="1 2" key="1">
    <citation type="submission" date="2018-08" db="EMBL/GenBank/DDBJ databases">
        <title>Recombination of ecologically and evolutionarily significant loci maintains genetic cohesion in the Pseudomonas syringae species complex.</title>
        <authorList>
            <person name="Dillon M."/>
            <person name="Thakur S."/>
            <person name="Almeida R.N.D."/>
            <person name="Weir B.S."/>
            <person name="Guttman D.S."/>
        </authorList>
    </citation>
    <scope>NUCLEOTIDE SEQUENCE [LARGE SCALE GENOMIC DNA]</scope>
    <source>
        <strain evidence="1 2">ICMP 6917</strain>
    </source>
</reference>
<evidence type="ECO:0000313" key="2">
    <source>
        <dbReference type="Proteomes" id="UP000278332"/>
    </source>
</evidence>
<name>A0A3M4VLV6_PSECI</name>
<dbReference type="EMBL" id="RBRY01000138">
    <property type="protein sequence ID" value="RMR52830.1"/>
    <property type="molecule type" value="Genomic_DNA"/>
</dbReference>
<organism evidence="1 2">
    <name type="scientific">Pseudomonas cichorii</name>
    <dbReference type="NCBI Taxonomy" id="36746"/>
    <lineage>
        <taxon>Bacteria</taxon>
        <taxon>Pseudomonadati</taxon>
        <taxon>Pseudomonadota</taxon>
        <taxon>Gammaproteobacteria</taxon>
        <taxon>Pseudomonadales</taxon>
        <taxon>Pseudomonadaceae</taxon>
        <taxon>Pseudomonas</taxon>
    </lineage>
</organism>
<dbReference type="RefSeq" id="WP_095068646.1">
    <property type="nucleotide sequence ID" value="NZ_BLVX01000026.1"/>
</dbReference>
<evidence type="ECO:0008006" key="3">
    <source>
        <dbReference type="Google" id="ProtNLM"/>
    </source>
</evidence>